<evidence type="ECO:0000256" key="1">
    <source>
        <dbReference type="SAM" id="MobiDB-lite"/>
    </source>
</evidence>
<dbReference type="Proteomes" id="UP000823561">
    <property type="component" value="Chromosome 1"/>
</dbReference>
<proteinExistence type="predicted"/>
<evidence type="ECO:0000313" key="3">
    <source>
        <dbReference type="EMBL" id="KAG5286162.1"/>
    </source>
</evidence>
<feature type="compositionally biased region" description="Basic and acidic residues" evidence="1">
    <location>
        <begin position="46"/>
        <end position="63"/>
    </location>
</feature>
<dbReference type="Pfam" id="PF03732">
    <property type="entry name" value="Retrotrans_gag"/>
    <property type="match status" value="1"/>
</dbReference>
<feature type="domain" description="Retrotransposon gag" evidence="2">
    <location>
        <begin position="134"/>
        <end position="227"/>
    </location>
</feature>
<dbReference type="PANTHER" id="PTHR45823">
    <property type="entry name" value="T-SNARE COILED-COIL HOMOLOGY DOMAIN-CONTAINING PROTEIN"/>
    <property type="match status" value="1"/>
</dbReference>
<protein>
    <recommendedName>
        <fullName evidence="2">Retrotransposon gag domain-containing protein</fullName>
    </recommendedName>
</protein>
<evidence type="ECO:0000259" key="2">
    <source>
        <dbReference type="Pfam" id="PF03732"/>
    </source>
</evidence>
<gene>
    <name evidence="3" type="ORF">AALO_G00011660</name>
</gene>
<dbReference type="AlphaFoldDB" id="A0AAV6HL35"/>
<comment type="caution">
    <text evidence="3">The sequence shown here is derived from an EMBL/GenBank/DDBJ whole genome shotgun (WGS) entry which is preliminary data.</text>
</comment>
<feature type="compositionally biased region" description="Low complexity" evidence="1">
    <location>
        <begin position="281"/>
        <end position="292"/>
    </location>
</feature>
<name>A0AAV6HL35_9TELE</name>
<dbReference type="InterPro" id="IPR005162">
    <property type="entry name" value="Retrotrans_gag_dom"/>
</dbReference>
<accession>A0AAV6HL35</accession>
<evidence type="ECO:0000313" key="4">
    <source>
        <dbReference type="Proteomes" id="UP000823561"/>
    </source>
</evidence>
<keyword evidence="4" id="KW-1185">Reference proteome</keyword>
<sequence>MTTPTEREEKAATDALAMMSFLPRRLFDSVLAHCHLLGPADGASLQRDRDEEIRPRQQEETNRADGSIPPLEPAPHRSDGNRLVPGASAAVEGRPSVKLPHYNGERPLATYLVQIRLAAELNGWSAERTGVQVALALEGEAVQVLEDLPPAEQVSWTAIEAALQRRFGQRIFISDAREQLASRRRHKDERLGKFAADLQLYARRGYPTYSQGLHEEMALEAFVRGIHPERLKEHLRLSAPSSLSAAFVEAKRVENIFRTTESRHCVRQTSMEEDEEELEVTRQTTTATQRPR</sequence>
<organism evidence="3 4">
    <name type="scientific">Alosa alosa</name>
    <name type="common">allis shad</name>
    <dbReference type="NCBI Taxonomy" id="278164"/>
    <lineage>
        <taxon>Eukaryota</taxon>
        <taxon>Metazoa</taxon>
        <taxon>Chordata</taxon>
        <taxon>Craniata</taxon>
        <taxon>Vertebrata</taxon>
        <taxon>Euteleostomi</taxon>
        <taxon>Actinopterygii</taxon>
        <taxon>Neopterygii</taxon>
        <taxon>Teleostei</taxon>
        <taxon>Clupei</taxon>
        <taxon>Clupeiformes</taxon>
        <taxon>Clupeoidei</taxon>
        <taxon>Clupeidae</taxon>
        <taxon>Alosa</taxon>
    </lineage>
</organism>
<feature type="region of interest" description="Disordered" evidence="1">
    <location>
        <begin position="268"/>
        <end position="292"/>
    </location>
</feature>
<feature type="region of interest" description="Disordered" evidence="1">
    <location>
        <begin position="40"/>
        <end position="86"/>
    </location>
</feature>
<reference evidence="3 4" key="1">
    <citation type="submission" date="2020-10" db="EMBL/GenBank/DDBJ databases">
        <title>Chromosome-scale genome assembly of the Allis shad, Alosa alosa.</title>
        <authorList>
            <person name="Margot Z."/>
            <person name="Christophe K."/>
            <person name="Cabau C."/>
            <person name="Louis A."/>
            <person name="Berthelot C."/>
            <person name="Parey E."/>
            <person name="Roest Crollius H."/>
            <person name="Montfort J."/>
            <person name="Robinson-Rechavi M."/>
            <person name="Bucao C."/>
            <person name="Bouchez O."/>
            <person name="Gislard M."/>
            <person name="Lluch J."/>
            <person name="Milhes M."/>
            <person name="Lampietro C."/>
            <person name="Lopez Roques C."/>
            <person name="Donnadieu C."/>
            <person name="Braasch I."/>
            <person name="Desvignes T."/>
            <person name="Postlethwait J."/>
            <person name="Bobe J."/>
            <person name="Guiguen Y."/>
        </authorList>
    </citation>
    <scope>NUCLEOTIDE SEQUENCE [LARGE SCALE GENOMIC DNA]</scope>
    <source>
        <strain evidence="3">M-15738</strain>
        <tissue evidence="3">Blood</tissue>
    </source>
</reference>
<dbReference type="EMBL" id="JADWDJ010000001">
    <property type="protein sequence ID" value="KAG5286162.1"/>
    <property type="molecule type" value="Genomic_DNA"/>
</dbReference>
<dbReference type="PANTHER" id="PTHR45823:SF1">
    <property type="entry name" value="T-SNARE COILED-COIL HOMOLOGY DOMAIN-CONTAINING PROTEIN"/>
    <property type="match status" value="1"/>
</dbReference>